<comment type="subcellular location">
    <subcellularLocation>
        <location evidence="1">Membrane</location>
        <topology evidence="1">Multi-pass membrane protein</topology>
    </subcellularLocation>
</comment>
<keyword evidence="6 14" id="KW-1133">Transmembrane helix</keyword>
<evidence type="ECO:0000256" key="8">
    <source>
        <dbReference type="ARBA" id="ARBA00023065"/>
    </source>
</evidence>
<keyword evidence="8 13" id="KW-0406">Ion transport</keyword>
<evidence type="ECO:0000256" key="3">
    <source>
        <dbReference type="ARBA" id="ARBA00022448"/>
    </source>
</evidence>
<comment type="similarity">
    <text evidence="2 13">Belongs to the amiloride-sensitive sodium channel (TC 1.A.6) family.</text>
</comment>
<keyword evidence="12 13" id="KW-0407">Ion channel</keyword>
<dbReference type="Gene3D" id="2.60.470.10">
    <property type="entry name" value="Acid-sensing ion channels like domains"/>
    <property type="match status" value="1"/>
</dbReference>
<dbReference type="EMBL" id="WIXE01005871">
    <property type="protein sequence ID" value="KAK5981816.1"/>
    <property type="molecule type" value="Genomic_DNA"/>
</dbReference>
<evidence type="ECO:0000313" key="16">
    <source>
        <dbReference type="Proteomes" id="UP001331761"/>
    </source>
</evidence>
<dbReference type="PANTHER" id="PTHR11690">
    <property type="entry name" value="AMILORIDE-SENSITIVE SODIUM CHANNEL-RELATED"/>
    <property type="match status" value="1"/>
</dbReference>
<comment type="caution">
    <text evidence="15">The sequence shown here is derived from an EMBL/GenBank/DDBJ whole genome shotgun (WGS) entry which is preliminary data.</text>
</comment>
<evidence type="ECO:0000256" key="14">
    <source>
        <dbReference type="SAM" id="Phobius"/>
    </source>
</evidence>
<dbReference type="Pfam" id="PF00858">
    <property type="entry name" value="ASC"/>
    <property type="match status" value="1"/>
</dbReference>
<keyword evidence="9 14" id="KW-0472">Membrane</keyword>
<dbReference type="Proteomes" id="UP001331761">
    <property type="component" value="Unassembled WGS sequence"/>
</dbReference>
<protein>
    <submittedName>
        <fullName evidence="15">Amiloride-sensitive sodium channel</fullName>
    </submittedName>
</protein>
<dbReference type="PRINTS" id="PR01078">
    <property type="entry name" value="AMINACHANNEL"/>
</dbReference>
<evidence type="ECO:0000313" key="15">
    <source>
        <dbReference type="EMBL" id="KAK5981816.1"/>
    </source>
</evidence>
<accession>A0AAN8FKM4</accession>
<evidence type="ECO:0000256" key="11">
    <source>
        <dbReference type="ARBA" id="ARBA00023201"/>
    </source>
</evidence>
<dbReference type="AlphaFoldDB" id="A0AAN8FKM4"/>
<keyword evidence="10" id="KW-0325">Glycoprotein</keyword>
<feature type="transmembrane region" description="Helical" evidence="14">
    <location>
        <begin position="49"/>
        <end position="72"/>
    </location>
</feature>
<dbReference type="GO" id="GO:0005886">
    <property type="term" value="C:plasma membrane"/>
    <property type="evidence" value="ECO:0007669"/>
    <property type="project" value="TreeGrafter"/>
</dbReference>
<keyword evidence="7" id="KW-0915">Sodium</keyword>
<evidence type="ECO:0000256" key="12">
    <source>
        <dbReference type="ARBA" id="ARBA00023303"/>
    </source>
</evidence>
<dbReference type="GO" id="GO:0015280">
    <property type="term" value="F:ligand-gated sodium channel activity"/>
    <property type="evidence" value="ECO:0007669"/>
    <property type="project" value="TreeGrafter"/>
</dbReference>
<gene>
    <name evidence="15" type="ORF">GCK32_000341</name>
</gene>
<dbReference type="Gene3D" id="1.10.287.820">
    <property type="entry name" value="Acid-sensing ion channel domain"/>
    <property type="match status" value="1"/>
</dbReference>
<evidence type="ECO:0000256" key="13">
    <source>
        <dbReference type="RuleBase" id="RU000679"/>
    </source>
</evidence>
<dbReference type="PANTHER" id="PTHR11690:SF120">
    <property type="entry name" value="FLR-1"/>
    <property type="match status" value="1"/>
</dbReference>
<keyword evidence="3 13" id="KW-0813">Transport</keyword>
<evidence type="ECO:0000256" key="5">
    <source>
        <dbReference type="ARBA" id="ARBA00022692"/>
    </source>
</evidence>
<reference evidence="15 16" key="1">
    <citation type="submission" date="2019-10" db="EMBL/GenBank/DDBJ databases">
        <title>Assembly and Annotation for the nematode Trichostrongylus colubriformis.</title>
        <authorList>
            <person name="Martin J."/>
        </authorList>
    </citation>
    <scope>NUCLEOTIDE SEQUENCE [LARGE SCALE GENOMIC DNA]</scope>
    <source>
        <strain evidence="15">G859</strain>
        <tissue evidence="15">Whole worm</tissue>
    </source>
</reference>
<evidence type="ECO:0000256" key="2">
    <source>
        <dbReference type="ARBA" id="ARBA00007193"/>
    </source>
</evidence>
<keyword evidence="16" id="KW-1185">Reference proteome</keyword>
<evidence type="ECO:0000256" key="6">
    <source>
        <dbReference type="ARBA" id="ARBA00022989"/>
    </source>
</evidence>
<evidence type="ECO:0000256" key="7">
    <source>
        <dbReference type="ARBA" id="ARBA00023053"/>
    </source>
</evidence>
<keyword evidence="11 13" id="KW-0739">Sodium transport</keyword>
<evidence type="ECO:0000256" key="10">
    <source>
        <dbReference type="ARBA" id="ARBA00023180"/>
    </source>
</evidence>
<evidence type="ECO:0000256" key="1">
    <source>
        <dbReference type="ARBA" id="ARBA00004141"/>
    </source>
</evidence>
<sequence>MSSSGDGESARAGERVYLHIYDYETKEFSGLTTYHGLVRIYNSNTWPSRIFWCVVVLSCLSLFMIHSGYLLLGYHSKPTLFQVKTIVVSDGMSFPDITLCNHNPLKMSRLSDYNMSKAVQSYLLSFLDDHVERDDLEEEHRAFEEYKRSYRLQNERNFSTADFFFHVRPTCDDLVLSCSFAGEDIENCCTNSEVALTDIGYCIRFPYSMLKKKQFVSGRGYGWQFILDRSSDSAPDSPILSDTGFYLVVQEPEKEVSVRSKGLSVPPGATLHAGISYRNVSHLQRSEWGFCQQKWSPELHGSTPIGLKYTLAHCEWNCLLQEWLLTCGCRPMTLSLNISTDAGICTPYDMHRCANVVYENAMKCDCDIECDLIDYDVQVSYSELAISTTQRKFNFSEQYIQANISVMNIFFRSMTYERHEQQKQLQTADLLSNIAGSMGLFLGMSTVTLLEIFIYLFKSVWGTVNTERQKQFMEAMMEEENERRQSLVIVEEPHRQASLAEELAHVNGSHTRKRLSRRISVVPLHIHMDKRGSNNLSFRDAPLHSQEAAAHRNVFSSRKSLVSSAFDRRGSTMDGAISSLSPKFQHHRKSIAVGALGRRGSHLEGAGEILITRQGSMAVMPHAYRRSSSVAVTTGPSNRRPSVQPSDDTLHLIVNHRRPSAHPKHFLI</sequence>
<keyword evidence="5 13" id="KW-0812">Transmembrane</keyword>
<dbReference type="InterPro" id="IPR001873">
    <property type="entry name" value="ENaC"/>
</dbReference>
<evidence type="ECO:0000256" key="9">
    <source>
        <dbReference type="ARBA" id="ARBA00023136"/>
    </source>
</evidence>
<proteinExistence type="inferred from homology"/>
<keyword evidence="4 13" id="KW-0894">Sodium channel</keyword>
<name>A0AAN8FKM4_TRICO</name>
<organism evidence="15 16">
    <name type="scientific">Trichostrongylus colubriformis</name>
    <name type="common">Black scour worm</name>
    <dbReference type="NCBI Taxonomy" id="6319"/>
    <lineage>
        <taxon>Eukaryota</taxon>
        <taxon>Metazoa</taxon>
        <taxon>Ecdysozoa</taxon>
        <taxon>Nematoda</taxon>
        <taxon>Chromadorea</taxon>
        <taxon>Rhabditida</taxon>
        <taxon>Rhabditina</taxon>
        <taxon>Rhabditomorpha</taxon>
        <taxon>Strongyloidea</taxon>
        <taxon>Trichostrongylidae</taxon>
        <taxon>Trichostrongylus</taxon>
    </lineage>
</organism>
<evidence type="ECO:0000256" key="4">
    <source>
        <dbReference type="ARBA" id="ARBA00022461"/>
    </source>
</evidence>